<feature type="compositionally biased region" description="Low complexity" evidence="8">
    <location>
        <begin position="25"/>
        <end position="50"/>
    </location>
</feature>
<organism evidence="10 11">
    <name type="scientific">Propioniciclava soli</name>
    <dbReference type="NCBI Taxonomy" id="2775081"/>
    <lineage>
        <taxon>Bacteria</taxon>
        <taxon>Bacillati</taxon>
        <taxon>Actinomycetota</taxon>
        <taxon>Actinomycetes</taxon>
        <taxon>Propionibacteriales</taxon>
        <taxon>Propionibacteriaceae</taxon>
        <taxon>Propioniciclava</taxon>
    </lineage>
</organism>
<dbReference type="EMBL" id="CP115965">
    <property type="protein sequence ID" value="WZW97631.1"/>
    <property type="molecule type" value="Genomic_DNA"/>
</dbReference>
<dbReference type="EC" id="3.1.1.31" evidence="5 7"/>
<keyword evidence="11" id="KW-1185">Reference proteome</keyword>
<dbReference type="CDD" id="cd01400">
    <property type="entry name" value="6PGL"/>
    <property type="match status" value="1"/>
</dbReference>
<keyword evidence="7 10" id="KW-0378">Hydrolase</keyword>
<name>A0ABZ3C5X1_9ACTN</name>
<accession>A0ABZ3C5X1</accession>
<evidence type="ECO:0000256" key="5">
    <source>
        <dbReference type="ARBA" id="ARBA00013198"/>
    </source>
</evidence>
<evidence type="ECO:0000256" key="2">
    <source>
        <dbReference type="ARBA" id="ARBA00002681"/>
    </source>
</evidence>
<evidence type="ECO:0000313" key="11">
    <source>
        <dbReference type="Proteomes" id="UP001434337"/>
    </source>
</evidence>
<comment type="catalytic activity">
    <reaction evidence="1 7">
        <text>6-phospho-D-glucono-1,5-lactone + H2O = 6-phospho-D-gluconate + H(+)</text>
        <dbReference type="Rhea" id="RHEA:12556"/>
        <dbReference type="ChEBI" id="CHEBI:15377"/>
        <dbReference type="ChEBI" id="CHEBI:15378"/>
        <dbReference type="ChEBI" id="CHEBI:57955"/>
        <dbReference type="ChEBI" id="CHEBI:58759"/>
        <dbReference type="EC" id="3.1.1.31"/>
    </reaction>
</comment>
<proteinExistence type="inferred from homology"/>
<sequence length="296" mass="30791">MTADAADHSAPPVPPALPGAGTGPGEASVAAASGEPAAPAAEEASASEPVAPAGVETVARYASSTELVEAVAERLLERLETLQADPEKVVQLCLTGGRTATRVYTALTERLDASTLDTQRLELWWSDERFVATEDPDRHAGHVLAILAGKLSMRSDLTHPMPAADGLADSAAAAASYGKELGETGFDICLLGMGPDGHVASVFPDHPSFEAAGHPVIGVTDSPFPPSERISLTVPTLNRSAEVWFLVTGDEKADAVRRSVAGDPTVPAGVVRGSVHTWWFLDRPAASALPYHSCSF</sequence>
<evidence type="ECO:0000256" key="7">
    <source>
        <dbReference type="RuleBase" id="RU365095"/>
    </source>
</evidence>
<evidence type="ECO:0000256" key="6">
    <source>
        <dbReference type="ARBA" id="ARBA00020337"/>
    </source>
</evidence>
<comment type="function">
    <text evidence="2 7">Hydrolysis of 6-phosphogluconolactone to 6-phosphogluconate.</text>
</comment>
<dbReference type="SUPFAM" id="SSF100950">
    <property type="entry name" value="NagB/RpiA/CoA transferase-like"/>
    <property type="match status" value="1"/>
</dbReference>
<evidence type="ECO:0000256" key="4">
    <source>
        <dbReference type="ARBA" id="ARBA00010662"/>
    </source>
</evidence>
<dbReference type="InterPro" id="IPR037171">
    <property type="entry name" value="NagB/RpiA_transferase-like"/>
</dbReference>
<dbReference type="PANTHER" id="PTHR11054:SF0">
    <property type="entry name" value="6-PHOSPHOGLUCONOLACTONASE"/>
    <property type="match status" value="1"/>
</dbReference>
<comment type="pathway">
    <text evidence="3 7">Carbohydrate degradation; pentose phosphate pathway; D-ribulose 5-phosphate from D-glucose 6-phosphate (oxidative stage): step 2/3.</text>
</comment>
<reference evidence="10 11" key="1">
    <citation type="journal article" date="2023" name="Environ Microbiome">
        <title>A coral-associated actinobacterium mitigates coral bleaching under heat stress.</title>
        <authorList>
            <person name="Li J."/>
            <person name="Zou Y."/>
            <person name="Li Q."/>
            <person name="Zhang J."/>
            <person name="Bourne D.G."/>
            <person name="Lyu Y."/>
            <person name="Liu C."/>
            <person name="Zhang S."/>
        </authorList>
    </citation>
    <scope>NUCLEOTIDE SEQUENCE [LARGE SCALE GENOMIC DNA]</scope>
    <source>
        <strain evidence="10 11">SCSIO 13291</strain>
    </source>
</reference>
<dbReference type="RefSeq" id="WP_342371968.1">
    <property type="nucleotide sequence ID" value="NZ_CP115965.1"/>
</dbReference>
<evidence type="ECO:0000313" key="10">
    <source>
        <dbReference type="EMBL" id="WZW97631.1"/>
    </source>
</evidence>
<dbReference type="InterPro" id="IPR005900">
    <property type="entry name" value="6-phosphogluconolactonase_DevB"/>
</dbReference>
<evidence type="ECO:0000256" key="3">
    <source>
        <dbReference type="ARBA" id="ARBA00004961"/>
    </source>
</evidence>
<dbReference type="PANTHER" id="PTHR11054">
    <property type="entry name" value="6-PHOSPHOGLUCONOLACTONASE"/>
    <property type="match status" value="1"/>
</dbReference>
<dbReference type="Gene3D" id="3.40.50.1360">
    <property type="match status" value="1"/>
</dbReference>
<evidence type="ECO:0000256" key="8">
    <source>
        <dbReference type="SAM" id="MobiDB-lite"/>
    </source>
</evidence>
<dbReference type="Pfam" id="PF01182">
    <property type="entry name" value="Glucosamine_iso"/>
    <property type="match status" value="1"/>
</dbReference>
<dbReference type="GO" id="GO:0017057">
    <property type="term" value="F:6-phosphogluconolactonase activity"/>
    <property type="evidence" value="ECO:0007669"/>
    <property type="project" value="UniProtKB-EC"/>
</dbReference>
<dbReference type="InterPro" id="IPR006148">
    <property type="entry name" value="Glc/Gal-6P_isomerase"/>
</dbReference>
<protein>
    <recommendedName>
        <fullName evidence="6 7">6-phosphogluconolactonase</fullName>
        <shortName evidence="7">6PGL</shortName>
        <ecNumber evidence="5 7">3.1.1.31</ecNumber>
    </recommendedName>
</protein>
<comment type="similarity">
    <text evidence="4 7">Belongs to the glucosamine/galactosamine-6-phosphate isomerase family. 6-phosphogluconolactonase subfamily.</text>
</comment>
<evidence type="ECO:0000256" key="1">
    <source>
        <dbReference type="ARBA" id="ARBA00000832"/>
    </source>
</evidence>
<dbReference type="NCBIfam" id="TIGR01198">
    <property type="entry name" value="pgl"/>
    <property type="match status" value="1"/>
</dbReference>
<evidence type="ECO:0000259" key="9">
    <source>
        <dbReference type="Pfam" id="PF01182"/>
    </source>
</evidence>
<feature type="region of interest" description="Disordered" evidence="8">
    <location>
        <begin position="1"/>
        <end position="50"/>
    </location>
</feature>
<dbReference type="InterPro" id="IPR039104">
    <property type="entry name" value="6PGL"/>
</dbReference>
<feature type="domain" description="Glucosamine/galactosamine-6-phosphate isomerase" evidence="9">
    <location>
        <begin position="63"/>
        <end position="279"/>
    </location>
</feature>
<gene>
    <name evidence="7 10" type="primary">pgl</name>
    <name evidence="10" type="ORF">PCC79_12060</name>
</gene>
<dbReference type="Proteomes" id="UP001434337">
    <property type="component" value="Chromosome"/>
</dbReference>